<dbReference type="AlphaFoldDB" id="A0AAE4BN90"/>
<feature type="chain" id="PRO_5042275183" description="Lipoprotein" evidence="1">
    <location>
        <begin position="19"/>
        <end position="230"/>
    </location>
</feature>
<evidence type="ECO:0000256" key="1">
    <source>
        <dbReference type="SAM" id="SignalP"/>
    </source>
</evidence>
<accession>A0AAE4BN90</accession>
<dbReference type="PROSITE" id="PS51257">
    <property type="entry name" value="PROKAR_LIPOPROTEIN"/>
    <property type="match status" value="1"/>
</dbReference>
<dbReference type="RefSeq" id="WP_309853642.1">
    <property type="nucleotide sequence ID" value="NZ_JAVDQJ010000004.1"/>
</dbReference>
<feature type="signal peptide" evidence="1">
    <location>
        <begin position="1"/>
        <end position="18"/>
    </location>
</feature>
<sequence>MKALLPLTALLLAGCAQVTAPATGAQRASTPATPSHEVLPDGHLRVTGTVNANLTGHTQLRFVRQGVVTFETVGTHAGGTFTADIAPEQITRNTDRVDYIRLQLNTMRGAQCRVNTLTPSAATSGGYWFQYLYVDGANGTYRSAQEWTDAGYRARSTAYVYMDTEESLTGEADCLVATSRGLVRHRLNADLHLTPGWNVIHFESLQPRTEDAINMTVKTGDDPTVPWIRS</sequence>
<evidence type="ECO:0008006" key="4">
    <source>
        <dbReference type="Google" id="ProtNLM"/>
    </source>
</evidence>
<proteinExistence type="predicted"/>
<gene>
    <name evidence="2" type="ORF">J2Y00_002481</name>
</gene>
<dbReference type="EMBL" id="JAVDQK010000005">
    <property type="protein sequence ID" value="MDR6218884.1"/>
    <property type="molecule type" value="Genomic_DNA"/>
</dbReference>
<reference evidence="2" key="1">
    <citation type="submission" date="2023-07" db="EMBL/GenBank/DDBJ databases">
        <title>Sorghum-associated microbial communities from plants grown in Nebraska, USA.</title>
        <authorList>
            <person name="Schachtman D."/>
        </authorList>
    </citation>
    <scope>NUCLEOTIDE SEQUENCE</scope>
    <source>
        <strain evidence="2">BE330</strain>
    </source>
</reference>
<protein>
    <recommendedName>
        <fullName evidence="4">Lipoprotein</fullName>
    </recommendedName>
</protein>
<name>A0AAE4BN90_9DEIO</name>
<keyword evidence="1" id="KW-0732">Signal</keyword>
<dbReference type="Proteomes" id="UP001185331">
    <property type="component" value="Unassembled WGS sequence"/>
</dbReference>
<comment type="caution">
    <text evidence="2">The sequence shown here is derived from an EMBL/GenBank/DDBJ whole genome shotgun (WGS) entry which is preliminary data.</text>
</comment>
<evidence type="ECO:0000313" key="3">
    <source>
        <dbReference type="Proteomes" id="UP001185331"/>
    </source>
</evidence>
<organism evidence="2 3">
    <name type="scientific">Deinococcus soli</name>
    <name type="common">ex Cha et al. 2016</name>
    <dbReference type="NCBI Taxonomy" id="1309411"/>
    <lineage>
        <taxon>Bacteria</taxon>
        <taxon>Thermotogati</taxon>
        <taxon>Deinococcota</taxon>
        <taxon>Deinococci</taxon>
        <taxon>Deinococcales</taxon>
        <taxon>Deinococcaceae</taxon>
        <taxon>Deinococcus</taxon>
    </lineage>
</organism>
<evidence type="ECO:0000313" key="2">
    <source>
        <dbReference type="EMBL" id="MDR6218884.1"/>
    </source>
</evidence>